<evidence type="ECO:0008006" key="3">
    <source>
        <dbReference type="Google" id="ProtNLM"/>
    </source>
</evidence>
<protein>
    <recommendedName>
        <fullName evidence="3">Isochorismatase family protein</fullName>
    </recommendedName>
</protein>
<dbReference type="RefSeq" id="WP_387403998.1">
    <property type="nucleotide sequence ID" value="NZ_JBIAQY010000004.1"/>
</dbReference>
<evidence type="ECO:0000313" key="1">
    <source>
        <dbReference type="EMBL" id="MFF3569227.1"/>
    </source>
</evidence>
<sequence length="73" mass="7703">MYTMRPPEGATDPIGNAMDIAAELGAVVIVVYDLAQVDDQPARVCEGFDLETVCPAETWARIAHPVSVESGAA</sequence>
<proteinExistence type="predicted"/>
<name>A0ABW6RYX8_9NOCA</name>
<dbReference type="Proteomes" id="UP001601992">
    <property type="component" value="Unassembled WGS sequence"/>
</dbReference>
<dbReference type="EMBL" id="JBIAQY010000004">
    <property type="protein sequence ID" value="MFF3569227.1"/>
    <property type="molecule type" value="Genomic_DNA"/>
</dbReference>
<comment type="caution">
    <text evidence="1">The sequence shown here is derived from an EMBL/GenBank/DDBJ whole genome shotgun (WGS) entry which is preliminary data.</text>
</comment>
<organism evidence="1 2">
    <name type="scientific">Nocardia jiangxiensis</name>
    <dbReference type="NCBI Taxonomy" id="282685"/>
    <lineage>
        <taxon>Bacteria</taxon>
        <taxon>Bacillati</taxon>
        <taxon>Actinomycetota</taxon>
        <taxon>Actinomycetes</taxon>
        <taxon>Mycobacteriales</taxon>
        <taxon>Nocardiaceae</taxon>
        <taxon>Nocardia</taxon>
    </lineage>
</organism>
<evidence type="ECO:0000313" key="2">
    <source>
        <dbReference type="Proteomes" id="UP001601992"/>
    </source>
</evidence>
<reference evidence="1 2" key="1">
    <citation type="submission" date="2024-10" db="EMBL/GenBank/DDBJ databases">
        <title>The Natural Products Discovery Center: Release of the First 8490 Sequenced Strains for Exploring Actinobacteria Biosynthetic Diversity.</title>
        <authorList>
            <person name="Kalkreuter E."/>
            <person name="Kautsar S.A."/>
            <person name="Yang D."/>
            <person name="Bader C.D."/>
            <person name="Teijaro C.N."/>
            <person name="Fluegel L."/>
            <person name="Davis C.M."/>
            <person name="Simpson J.R."/>
            <person name="Lauterbach L."/>
            <person name="Steele A.D."/>
            <person name="Gui C."/>
            <person name="Meng S."/>
            <person name="Li G."/>
            <person name="Viehrig K."/>
            <person name="Ye F."/>
            <person name="Su P."/>
            <person name="Kiefer A.F."/>
            <person name="Nichols A."/>
            <person name="Cepeda A.J."/>
            <person name="Yan W."/>
            <person name="Fan B."/>
            <person name="Jiang Y."/>
            <person name="Adhikari A."/>
            <person name="Zheng C.-J."/>
            <person name="Schuster L."/>
            <person name="Cowan T.M."/>
            <person name="Smanski M.J."/>
            <person name="Chevrette M.G."/>
            <person name="De Carvalho L.P.S."/>
            <person name="Shen B."/>
        </authorList>
    </citation>
    <scope>NUCLEOTIDE SEQUENCE [LARGE SCALE GENOMIC DNA]</scope>
    <source>
        <strain evidence="1 2">NPDC002593</strain>
    </source>
</reference>
<keyword evidence="2" id="KW-1185">Reference proteome</keyword>
<accession>A0ABW6RYX8</accession>
<gene>
    <name evidence="1" type="ORF">ACFYXQ_15765</name>
</gene>